<dbReference type="AlphaFoldDB" id="A0A1G9H8L5"/>
<dbReference type="InterPro" id="IPR004089">
    <property type="entry name" value="MCPsignal_dom"/>
</dbReference>
<dbReference type="SMART" id="SM00283">
    <property type="entry name" value="MA"/>
    <property type="match status" value="1"/>
</dbReference>
<dbReference type="Gene3D" id="1.10.8.500">
    <property type="entry name" value="HAMP domain in histidine kinase"/>
    <property type="match status" value="1"/>
</dbReference>
<evidence type="ECO:0000313" key="15">
    <source>
        <dbReference type="Proteomes" id="UP000199053"/>
    </source>
</evidence>
<evidence type="ECO:0000256" key="11">
    <source>
        <dbReference type="SAM" id="Phobius"/>
    </source>
</evidence>
<dbReference type="Pfam" id="PF00672">
    <property type="entry name" value="HAMP"/>
    <property type="match status" value="1"/>
</dbReference>
<keyword evidence="6 8" id="KW-0807">Transducer</keyword>
<reference evidence="15" key="1">
    <citation type="submission" date="2016-10" db="EMBL/GenBank/DDBJ databases">
        <authorList>
            <person name="Varghese N."/>
            <person name="Submissions S."/>
        </authorList>
    </citation>
    <scope>NUCLEOTIDE SEQUENCE [LARGE SCALE GENOMIC DNA]</scope>
    <source>
        <strain evidence="15">DSM 16995</strain>
    </source>
</reference>
<sequence length="603" mass="65310">MFKNLSIGSRFFFLLALMVLFLIVTGVLFLGAIRDITEYGVSETQKVMLADQKDKIHVATKSMALSIGEELKDITGEDERLKFIRKALDPIRYEKDNSGYFFVYKGTVNMVMPPKKSLQGKDLGGLKDHNGLFLVRELETVAQGGGGFVTYEFEKPGAGVQPKVSYAQMIPGTSMWIGTGVYIDNIDREKARISGAMNESANSLTMKILLGAGGVFLIFILPLSLYLIRTIVTPLRESTEAATSVAEGNLDVSLDPQGRNEISTLQQALNSMVSTLSQNIESIKLKEAEAQEATKIAQKAAAEAQEATKRAEGAKKEGMLAAAEKLQAVIDRVSTITDEVTASAEEILSGSEFQKQRVAETATAMEEMNVTVLEVARNASETSESSEMSMEKAGEGAEMVQDTIVAMTDIQDRTAKLKETMEQLGRQSVEIGNVLGVINDIADQTNLLALNAAIEAARAGDAGRGFAVVADEVRKLAEKTIGATEEVESSINSIQQLARENVKGMDATVSAVEKATDLSRTSGNMLTEIVELARNSADQVRSIATAAEEQSATSEEINRSVGEIDSMTEENSRNSQKASDGTRNLSEEVRELLDLVEELRRGD</sequence>
<feature type="compositionally biased region" description="Low complexity" evidence="10">
    <location>
        <begin position="545"/>
        <end position="555"/>
    </location>
</feature>
<dbReference type="EMBL" id="FNGA01000003">
    <property type="protein sequence ID" value="SDL09348.1"/>
    <property type="molecule type" value="Genomic_DNA"/>
</dbReference>
<evidence type="ECO:0000256" key="5">
    <source>
        <dbReference type="ARBA" id="ARBA00023136"/>
    </source>
</evidence>
<dbReference type="InterPro" id="IPR003660">
    <property type="entry name" value="HAMP_dom"/>
</dbReference>
<evidence type="ECO:0000256" key="10">
    <source>
        <dbReference type="SAM" id="MobiDB-lite"/>
    </source>
</evidence>
<feature type="domain" description="HAMP" evidence="13">
    <location>
        <begin position="229"/>
        <end position="281"/>
    </location>
</feature>
<dbReference type="PANTHER" id="PTHR32089">
    <property type="entry name" value="METHYL-ACCEPTING CHEMOTAXIS PROTEIN MCPB"/>
    <property type="match status" value="1"/>
</dbReference>
<evidence type="ECO:0000256" key="1">
    <source>
        <dbReference type="ARBA" id="ARBA00004651"/>
    </source>
</evidence>
<accession>A0A1G9H8L5</accession>
<dbReference type="SMART" id="SM00304">
    <property type="entry name" value="HAMP"/>
    <property type="match status" value="1"/>
</dbReference>
<keyword evidence="3 11" id="KW-0812">Transmembrane</keyword>
<evidence type="ECO:0000313" key="14">
    <source>
        <dbReference type="EMBL" id="SDL09348.1"/>
    </source>
</evidence>
<dbReference type="STRING" id="246191.SAMN05660337_2056"/>
<dbReference type="GO" id="GO:0006935">
    <property type="term" value="P:chemotaxis"/>
    <property type="evidence" value="ECO:0007669"/>
    <property type="project" value="UniProtKB-ARBA"/>
</dbReference>
<evidence type="ECO:0000256" key="2">
    <source>
        <dbReference type="ARBA" id="ARBA00022475"/>
    </source>
</evidence>
<dbReference type="InterPro" id="IPR004010">
    <property type="entry name" value="Double_Cache_2"/>
</dbReference>
<keyword evidence="4 11" id="KW-1133">Transmembrane helix</keyword>
<dbReference type="Pfam" id="PF08269">
    <property type="entry name" value="dCache_2"/>
    <property type="match status" value="1"/>
</dbReference>
<dbReference type="GO" id="GO:0005886">
    <property type="term" value="C:plasma membrane"/>
    <property type="evidence" value="ECO:0007669"/>
    <property type="project" value="UniProtKB-SubCell"/>
</dbReference>
<dbReference type="Proteomes" id="UP000199053">
    <property type="component" value="Unassembled WGS sequence"/>
</dbReference>
<dbReference type="PROSITE" id="PS50885">
    <property type="entry name" value="HAMP"/>
    <property type="match status" value="1"/>
</dbReference>
<organism evidence="14 15">
    <name type="scientific">Maridesulfovibrio ferrireducens</name>
    <dbReference type="NCBI Taxonomy" id="246191"/>
    <lineage>
        <taxon>Bacteria</taxon>
        <taxon>Pseudomonadati</taxon>
        <taxon>Thermodesulfobacteriota</taxon>
        <taxon>Desulfovibrionia</taxon>
        <taxon>Desulfovibrionales</taxon>
        <taxon>Desulfovibrionaceae</taxon>
        <taxon>Maridesulfovibrio</taxon>
    </lineage>
</organism>
<dbReference type="RefSeq" id="WP_092160790.1">
    <property type="nucleotide sequence ID" value="NZ_FNGA01000003.1"/>
</dbReference>
<feature type="region of interest" description="Disordered" evidence="10">
    <location>
        <begin position="545"/>
        <end position="589"/>
    </location>
</feature>
<evidence type="ECO:0000256" key="4">
    <source>
        <dbReference type="ARBA" id="ARBA00022989"/>
    </source>
</evidence>
<name>A0A1G9H8L5_9BACT</name>
<dbReference type="CDD" id="cd06225">
    <property type="entry name" value="HAMP"/>
    <property type="match status" value="1"/>
</dbReference>
<evidence type="ECO:0000256" key="9">
    <source>
        <dbReference type="SAM" id="Coils"/>
    </source>
</evidence>
<feature type="coiled-coil region" evidence="9">
    <location>
        <begin position="283"/>
        <end position="317"/>
    </location>
</feature>
<protein>
    <submittedName>
        <fullName evidence="14">Methyl-accepting chemotaxis sensory transducer with Cache sensor</fullName>
    </submittedName>
</protein>
<dbReference type="SUPFAM" id="SSF58104">
    <property type="entry name" value="Methyl-accepting chemotaxis protein (MCP) signaling domain"/>
    <property type="match status" value="1"/>
</dbReference>
<evidence type="ECO:0000256" key="8">
    <source>
        <dbReference type="PROSITE-ProRule" id="PRU00284"/>
    </source>
</evidence>
<dbReference type="OrthoDB" id="9787709at2"/>
<dbReference type="Gene3D" id="1.10.287.950">
    <property type="entry name" value="Methyl-accepting chemotaxis protein"/>
    <property type="match status" value="1"/>
</dbReference>
<dbReference type="PANTHER" id="PTHR32089:SF112">
    <property type="entry name" value="LYSOZYME-LIKE PROTEIN-RELATED"/>
    <property type="match status" value="1"/>
</dbReference>
<dbReference type="FunFam" id="1.10.287.950:FF:000001">
    <property type="entry name" value="Methyl-accepting chemotaxis sensory transducer"/>
    <property type="match status" value="1"/>
</dbReference>
<feature type="compositionally biased region" description="Polar residues" evidence="10">
    <location>
        <begin position="573"/>
        <end position="584"/>
    </location>
</feature>
<dbReference type="Pfam" id="PF00015">
    <property type="entry name" value="MCPsignal"/>
    <property type="match status" value="1"/>
</dbReference>
<dbReference type="Gene3D" id="3.30.450.20">
    <property type="entry name" value="PAS domain"/>
    <property type="match status" value="1"/>
</dbReference>
<keyword evidence="2" id="KW-1003">Cell membrane</keyword>
<keyword evidence="15" id="KW-1185">Reference proteome</keyword>
<dbReference type="CDD" id="cd11386">
    <property type="entry name" value="MCP_signal"/>
    <property type="match status" value="1"/>
</dbReference>
<gene>
    <name evidence="14" type="ORF">SAMN05660337_2056</name>
</gene>
<evidence type="ECO:0000256" key="7">
    <source>
        <dbReference type="ARBA" id="ARBA00029447"/>
    </source>
</evidence>
<dbReference type="PROSITE" id="PS50111">
    <property type="entry name" value="CHEMOTAXIS_TRANSDUC_2"/>
    <property type="match status" value="1"/>
</dbReference>
<feature type="transmembrane region" description="Helical" evidence="11">
    <location>
        <begin position="208"/>
        <end position="228"/>
    </location>
</feature>
<comment type="similarity">
    <text evidence="7">Belongs to the methyl-accepting chemotaxis (MCP) protein family.</text>
</comment>
<evidence type="ECO:0000259" key="12">
    <source>
        <dbReference type="PROSITE" id="PS50111"/>
    </source>
</evidence>
<proteinExistence type="inferred from homology"/>
<feature type="transmembrane region" description="Helical" evidence="11">
    <location>
        <begin position="12"/>
        <end position="33"/>
    </location>
</feature>
<comment type="subcellular location">
    <subcellularLocation>
        <location evidence="1">Cell membrane</location>
        <topology evidence="1">Multi-pass membrane protein</topology>
    </subcellularLocation>
</comment>
<feature type="domain" description="Methyl-accepting transducer" evidence="12">
    <location>
        <begin position="329"/>
        <end position="565"/>
    </location>
</feature>
<dbReference type="InterPro" id="IPR033480">
    <property type="entry name" value="sCache_2"/>
</dbReference>
<evidence type="ECO:0000256" key="3">
    <source>
        <dbReference type="ARBA" id="ARBA00022692"/>
    </source>
</evidence>
<evidence type="ECO:0000256" key="6">
    <source>
        <dbReference type="ARBA" id="ARBA00023224"/>
    </source>
</evidence>
<dbReference type="SMART" id="SM01049">
    <property type="entry name" value="Cache_2"/>
    <property type="match status" value="1"/>
</dbReference>
<keyword evidence="9" id="KW-0175">Coiled coil</keyword>
<evidence type="ECO:0000259" key="13">
    <source>
        <dbReference type="PROSITE" id="PS50885"/>
    </source>
</evidence>
<dbReference type="GO" id="GO:0007165">
    <property type="term" value="P:signal transduction"/>
    <property type="evidence" value="ECO:0007669"/>
    <property type="project" value="UniProtKB-KW"/>
</dbReference>
<keyword evidence="5 11" id="KW-0472">Membrane</keyword>